<dbReference type="AlphaFoldDB" id="A0A1H3U2Q0"/>
<evidence type="ECO:0000313" key="3">
    <source>
        <dbReference type="Proteomes" id="UP000198935"/>
    </source>
</evidence>
<reference evidence="3" key="1">
    <citation type="submission" date="2016-10" db="EMBL/GenBank/DDBJ databases">
        <authorList>
            <person name="Varghese N."/>
            <person name="Submissions S."/>
        </authorList>
    </citation>
    <scope>NUCLEOTIDE SEQUENCE [LARGE SCALE GENOMIC DNA]</scope>
    <source>
        <strain evidence="3">SP</strain>
    </source>
</reference>
<dbReference type="EMBL" id="FNPI01000018">
    <property type="protein sequence ID" value="SDZ56756.1"/>
    <property type="molecule type" value="Genomic_DNA"/>
</dbReference>
<gene>
    <name evidence="2" type="ORF">SAMN05421736_1183</name>
</gene>
<evidence type="ECO:0000256" key="1">
    <source>
        <dbReference type="SAM" id="MobiDB-lite"/>
    </source>
</evidence>
<keyword evidence="3" id="KW-1185">Reference proteome</keyword>
<name>A0A1H3U2Q0_9BACI</name>
<evidence type="ECO:0000313" key="2">
    <source>
        <dbReference type="EMBL" id="SDZ56756.1"/>
    </source>
</evidence>
<feature type="compositionally biased region" description="Polar residues" evidence="1">
    <location>
        <begin position="1"/>
        <end position="11"/>
    </location>
</feature>
<feature type="region of interest" description="Disordered" evidence="1">
    <location>
        <begin position="1"/>
        <end position="28"/>
    </location>
</feature>
<protein>
    <submittedName>
        <fullName evidence="2">Uncharacterized protein</fullName>
    </submittedName>
</protein>
<dbReference type="STRING" id="1503961.SAMN05421736_1183"/>
<proteinExistence type="predicted"/>
<accession>A0A1H3U2Q0</accession>
<organism evidence="2 3">
    <name type="scientific">Evansella caseinilytica</name>
    <dbReference type="NCBI Taxonomy" id="1503961"/>
    <lineage>
        <taxon>Bacteria</taxon>
        <taxon>Bacillati</taxon>
        <taxon>Bacillota</taxon>
        <taxon>Bacilli</taxon>
        <taxon>Bacillales</taxon>
        <taxon>Bacillaceae</taxon>
        <taxon>Evansella</taxon>
    </lineage>
</organism>
<sequence>MGCIKSQNNKSLFKKAMAPHDAPTARKPLTAGLKRMHRLHPLLRACSKR</sequence>
<dbReference type="Proteomes" id="UP000198935">
    <property type="component" value="Unassembled WGS sequence"/>
</dbReference>